<dbReference type="Proteomes" id="UP000053789">
    <property type="component" value="Unassembled WGS sequence"/>
</dbReference>
<dbReference type="Gene3D" id="3.10.129.10">
    <property type="entry name" value="Hotdog Thioesterase"/>
    <property type="match status" value="1"/>
</dbReference>
<dbReference type="EMBL" id="KN846985">
    <property type="protein sequence ID" value="KIW95010.1"/>
    <property type="molecule type" value="Genomic_DNA"/>
</dbReference>
<accession>A0A0D2HVS2</accession>
<dbReference type="InterPro" id="IPR054357">
    <property type="entry name" value="MFE-2_N"/>
</dbReference>
<evidence type="ECO:0000313" key="3">
    <source>
        <dbReference type="Proteomes" id="UP000053789"/>
    </source>
</evidence>
<dbReference type="GO" id="GO:0005777">
    <property type="term" value="C:peroxisome"/>
    <property type="evidence" value="ECO:0007669"/>
    <property type="project" value="TreeGrafter"/>
</dbReference>
<dbReference type="Pfam" id="PF22622">
    <property type="entry name" value="MFE-2_hydrat-2_N"/>
    <property type="match status" value="1"/>
</dbReference>
<name>A0A0D2HVS2_CLAB1</name>
<dbReference type="GO" id="GO:0003857">
    <property type="term" value="F:(3S)-3-hydroxyacyl-CoA dehydrogenase (NAD+) activity"/>
    <property type="evidence" value="ECO:0007669"/>
    <property type="project" value="TreeGrafter"/>
</dbReference>
<dbReference type="HOGENOM" id="CLU_1603305_0_0_1"/>
<feature type="domain" description="Peroxisomal multifunctional enzyme type 2-like N-terminal" evidence="1">
    <location>
        <begin position="19"/>
        <end position="57"/>
    </location>
</feature>
<dbReference type="SUPFAM" id="SSF54637">
    <property type="entry name" value="Thioesterase/thiol ester dehydrase-isomerase"/>
    <property type="match status" value="1"/>
</dbReference>
<organism evidence="2 3">
    <name type="scientific">Cladophialophora bantiana (strain ATCC 10958 / CBS 173.52 / CDC B-1940 / NIH 8579)</name>
    <name type="common">Xylohypha bantiana</name>
    <dbReference type="NCBI Taxonomy" id="1442370"/>
    <lineage>
        <taxon>Eukaryota</taxon>
        <taxon>Fungi</taxon>
        <taxon>Dikarya</taxon>
        <taxon>Ascomycota</taxon>
        <taxon>Pezizomycotina</taxon>
        <taxon>Eurotiomycetes</taxon>
        <taxon>Chaetothyriomycetidae</taxon>
        <taxon>Chaetothyriales</taxon>
        <taxon>Herpotrichiellaceae</taxon>
        <taxon>Cladophialophora</taxon>
    </lineage>
</organism>
<dbReference type="VEuPathDB" id="FungiDB:Z519_04990"/>
<gene>
    <name evidence="2" type="ORF">Z519_04990</name>
</gene>
<dbReference type="AlphaFoldDB" id="A0A0D2HVS2"/>
<protein>
    <recommendedName>
        <fullName evidence="1">Peroxisomal multifunctional enzyme type 2-like N-terminal domain-containing protein</fullName>
    </recommendedName>
</protein>
<dbReference type="PANTHER" id="PTHR13078:SF57">
    <property type="entry name" value="DEHYDRATASE, PUTATIVE (AFU_ORTHOLOGUE AFUA_5G00640)-RELATED"/>
    <property type="match status" value="1"/>
</dbReference>
<evidence type="ECO:0000259" key="1">
    <source>
        <dbReference type="Pfam" id="PF22622"/>
    </source>
</evidence>
<dbReference type="PANTHER" id="PTHR13078">
    <property type="entry name" value="PEROXISOMAL MULTIFUNCTIONAL ENZYME TYPE 2-RELATED"/>
    <property type="match status" value="1"/>
</dbReference>
<dbReference type="InterPro" id="IPR029069">
    <property type="entry name" value="HotDog_dom_sf"/>
</dbReference>
<proteinExistence type="predicted"/>
<dbReference type="GO" id="GO:0044594">
    <property type="term" value="F:17-beta-hydroxysteroid dehydrogenase (NAD+) activity"/>
    <property type="evidence" value="ECO:0007669"/>
    <property type="project" value="TreeGrafter"/>
</dbReference>
<dbReference type="GO" id="GO:0004300">
    <property type="term" value="F:enoyl-CoA hydratase activity"/>
    <property type="evidence" value="ECO:0007669"/>
    <property type="project" value="TreeGrafter"/>
</dbReference>
<dbReference type="GeneID" id="27697918"/>
<dbReference type="OrthoDB" id="60204at2759"/>
<dbReference type="GO" id="GO:0006635">
    <property type="term" value="P:fatty acid beta-oxidation"/>
    <property type="evidence" value="ECO:0007669"/>
    <property type="project" value="TreeGrafter"/>
</dbReference>
<dbReference type="RefSeq" id="XP_016621679.1">
    <property type="nucleotide sequence ID" value="XM_016762732.1"/>
</dbReference>
<sequence>MAGLSIPWELPAKEVAWLKRDVLLFAARIGCSVEKLQFLYESHPEFAVFPTCPTILRTWTAFGHLISNRTLRAYLEAPSLAFKLKDQDVTDYFARESLPLVPGTPKFDPKRGVDGQRKLTVSKPLPTTRPGRSFELRSRVIGVYDKGTAGTIIETEQWVDRDSDEVYSQVIGSAFLVGQGNWGRPKGQNPKTTTFPKIKWPM</sequence>
<evidence type="ECO:0000313" key="2">
    <source>
        <dbReference type="EMBL" id="KIW95010.1"/>
    </source>
</evidence>
<keyword evidence="3" id="KW-1185">Reference proteome</keyword>
<reference evidence="2" key="1">
    <citation type="submission" date="2015-01" db="EMBL/GenBank/DDBJ databases">
        <title>The Genome Sequence of Cladophialophora bantiana CBS 173.52.</title>
        <authorList>
            <consortium name="The Broad Institute Genomics Platform"/>
            <person name="Cuomo C."/>
            <person name="de Hoog S."/>
            <person name="Gorbushina A."/>
            <person name="Stielow B."/>
            <person name="Teixiera M."/>
            <person name="Abouelleil A."/>
            <person name="Chapman S.B."/>
            <person name="Priest M."/>
            <person name="Young S.K."/>
            <person name="Wortman J."/>
            <person name="Nusbaum C."/>
            <person name="Birren B."/>
        </authorList>
    </citation>
    <scope>NUCLEOTIDE SEQUENCE [LARGE SCALE GENOMIC DNA]</scope>
    <source>
        <strain evidence="2">CBS 173.52</strain>
    </source>
</reference>